<gene>
    <name evidence="11" type="primary">whiB</name>
    <name evidence="14" type="ORF">ITP53_52750</name>
</gene>
<evidence type="ECO:0000313" key="15">
    <source>
        <dbReference type="Proteomes" id="UP000605361"/>
    </source>
</evidence>
<reference evidence="14" key="1">
    <citation type="submission" date="2020-11" db="EMBL/GenBank/DDBJ databases">
        <title>Whole-genome analyses of Nonomuraea sp. K274.</title>
        <authorList>
            <person name="Veyisoglu A."/>
        </authorList>
    </citation>
    <scope>NUCLEOTIDE SEQUENCE</scope>
    <source>
        <strain evidence="14">K274</strain>
    </source>
</reference>
<evidence type="ECO:0000313" key="14">
    <source>
        <dbReference type="EMBL" id="MBF8194202.1"/>
    </source>
</evidence>
<comment type="similarity">
    <text evidence="2 11">Belongs to the WhiB family.</text>
</comment>
<feature type="binding site" evidence="11">
    <location>
        <position position="40"/>
    </location>
    <ligand>
        <name>[4Fe-4S] cluster</name>
        <dbReference type="ChEBI" id="CHEBI:49883"/>
    </ligand>
</feature>
<dbReference type="GO" id="GO:0051539">
    <property type="term" value="F:4 iron, 4 sulfur cluster binding"/>
    <property type="evidence" value="ECO:0007669"/>
    <property type="project" value="UniProtKB-UniRule"/>
</dbReference>
<dbReference type="GO" id="GO:0047134">
    <property type="term" value="F:protein-disulfide reductase [NAD(P)H] activity"/>
    <property type="evidence" value="ECO:0007669"/>
    <property type="project" value="TreeGrafter"/>
</dbReference>
<protein>
    <recommendedName>
        <fullName evidence="11">Transcriptional regulator WhiB</fullName>
    </recommendedName>
</protein>
<dbReference type="InterPro" id="IPR003482">
    <property type="entry name" value="Whib"/>
</dbReference>
<evidence type="ECO:0000256" key="9">
    <source>
        <dbReference type="ARBA" id="ARBA00023157"/>
    </source>
</evidence>
<evidence type="ECO:0000256" key="7">
    <source>
        <dbReference type="ARBA" id="ARBA00023015"/>
    </source>
</evidence>
<evidence type="ECO:0000256" key="4">
    <source>
        <dbReference type="ARBA" id="ARBA00022723"/>
    </source>
</evidence>
<dbReference type="GO" id="GO:0046872">
    <property type="term" value="F:metal ion binding"/>
    <property type="evidence" value="ECO:0007669"/>
    <property type="project" value="UniProtKB-KW"/>
</dbReference>
<keyword evidence="6 11" id="KW-0411">Iron-sulfur</keyword>
<comment type="cofactor">
    <cofactor evidence="11">
        <name>[4Fe-4S] cluster</name>
        <dbReference type="ChEBI" id="CHEBI:49883"/>
    </cofactor>
    <text evidence="11">Binds 1 [4Fe-4S] cluster per subunit. Following nitrosylation of the [4Fe-4S] cluster binds 1 [4Fe-8(NO)] cluster per subunit.</text>
</comment>
<evidence type="ECO:0000256" key="2">
    <source>
        <dbReference type="ARBA" id="ARBA00006597"/>
    </source>
</evidence>
<feature type="region of interest" description="Disordered" evidence="12">
    <location>
        <begin position="62"/>
        <end position="111"/>
    </location>
</feature>
<proteinExistence type="inferred from homology"/>
<dbReference type="AlphaFoldDB" id="A0A931AJI8"/>
<dbReference type="InterPro" id="IPR034768">
    <property type="entry name" value="4FE4S_WBL"/>
</dbReference>
<dbReference type="GO" id="GO:0005737">
    <property type="term" value="C:cytoplasm"/>
    <property type="evidence" value="ECO:0007669"/>
    <property type="project" value="UniProtKB-SubCell"/>
</dbReference>
<keyword evidence="11" id="KW-0963">Cytoplasm</keyword>
<dbReference type="HAMAP" id="MF_01479">
    <property type="entry name" value="WhiB"/>
    <property type="match status" value="1"/>
</dbReference>
<dbReference type="GO" id="GO:0045454">
    <property type="term" value="P:cell redox homeostasis"/>
    <property type="evidence" value="ECO:0007669"/>
    <property type="project" value="TreeGrafter"/>
</dbReference>
<keyword evidence="7 11" id="KW-0805">Transcription regulation</keyword>
<dbReference type="PROSITE" id="PS51674">
    <property type="entry name" value="4FE4S_WBL"/>
    <property type="match status" value="1"/>
</dbReference>
<feature type="domain" description="4Fe-4S Wbl-type" evidence="13">
    <location>
        <begin position="11"/>
        <end position="73"/>
    </location>
</feature>
<comment type="subcellular location">
    <subcellularLocation>
        <location evidence="1 11">Cytoplasm</location>
    </subcellularLocation>
</comment>
<comment type="PTM">
    <text evidence="11">The Fe-S cluster can be nitrosylated by nitric oxide (NO).</text>
</comment>
<evidence type="ECO:0000256" key="10">
    <source>
        <dbReference type="ARBA" id="ARBA00023163"/>
    </source>
</evidence>
<evidence type="ECO:0000256" key="1">
    <source>
        <dbReference type="ARBA" id="ARBA00004496"/>
    </source>
</evidence>
<keyword evidence="9 11" id="KW-1015">Disulfide bond</keyword>
<evidence type="ECO:0000256" key="11">
    <source>
        <dbReference type="HAMAP-Rule" id="MF_01479"/>
    </source>
</evidence>
<dbReference type="EMBL" id="JADOGI010000370">
    <property type="protein sequence ID" value="MBF8194202.1"/>
    <property type="molecule type" value="Genomic_DNA"/>
</dbReference>
<feature type="compositionally biased region" description="Basic and acidic residues" evidence="12">
    <location>
        <begin position="68"/>
        <end position="81"/>
    </location>
</feature>
<evidence type="ECO:0000256" key="8">
    <source>
        <dbReference type="ARBA" id="ARBA00023125"/>
    </source>
</evidence>
<evidence type="ECO:0000256" key="12">
    <source>
        <dbReference type="SAM" id="MobiDB-lite"/>
    </source>
</evidence>
<comment type="function">
    <text evidence="11">Acts as a transcriptional regulator. Probably redox-responsive. The apo- but not holo-form probably binds DNA.</text>
</comment>
<organism evidence="14 15">
    <name type="scientific">Nonomuraea cypriaca</name>
    <dbReference type="NCBI Taxonomy" id="1187855"/>
    <lineage>
        <taxon>Bacteria</taxon>
        <taxon>Bacillati</taxon>
        <taxon>Actinomycetota</taxon>
        <taxon>Actinomycetes</taxon>
        <taxon>Streptosporangiales</taxon>
        <taxon>Streptosporangiaceae</taxon>
        <taxon>Nonomuraea</taxon>
    </lineage>
</organism>
<dbReference type="GO" id="GO:0003677">
    <property type="term" value="F:DNA binding"/>
    <property type="evidence" value="ECO:0007669"/>
    <property type="project" value="UniProtKB-UniRule"/>
</dbReference>
<evidence type="ECO:0000259" key="13">
    <source>
        <dbReference type="PROSITE" id="PS51674"/>
    </source>
</evidence>
<feature type="binding site" evidence="11">
    <location>
        <position position="43"/>
    </location>
    <ligand>
        <name>[4Fe-4S] cluster</name>
        <dbReference type="ChEBI" id="CHEBI:49883"/>
    </ligand>
</feature>
<evidence type="ECO:0000256" key="3">
    <source>
        <dbReference type="ARBA" id="ARBA00022485"/>
    </source>
</evidence>
<keyword evidence="3 11" id="KW-0004">4Fe-4S</keyword>
<dbReference type="PANTHER" id="PTHR38839">
    <property type="entry name" value="TRANSCRIPTIONAL REGULATOR WHID-RELATED"/>
    <property type="match status" value="1"/>
</dbReference>
<evidence type="ECO:0000256" key="6">
    <source>
        <dbReference type="ARBA" id="ARBA00023014"/>
    </source>
</evidence>
<dbReference type="Proteomes" id="UP000605361">
    <property type="component" value="Unassembled WGS sequence"/>
</dbReference>
<sequence length="111" mass="12200">MMMLDWTRRAACLDLDPELFFPISMEGPGQSQVERAKNVCAGCPVRQPCLEYALATRQAYGVWGGTDPDQRRELSSPDQGREISSPDQRGKLGSGAPPRETVPARPLRGGR</sequence>
<name>A0A931AJI8_9ACTN</name>
<dbReference type="Pfam" id="PF02467">
    <property type="entry name" value="Whib"/>
    <property type="match status" value="1"/>
</dbReference>
<feature type="binding site" evidence="11">
    <location>
        <position position="49"/>
    </location>
    <ligand>
        <name>[4Fe-4S] cluster</name>
        <dbReference type="ChEBI" id="CHEBI:49883"/>
    </ligand>
</feature>
<comment type="caution">
    <text evidence="14">The sequence shown here is derived from an EMBL/GenBank/DDBJ whole genome shotgun (WGS) entry which is preliminary data.</text>
</comment>
<keyword evidence="10 11" id="KW-0804">Transcription</keyword>
<dbReference type="GO" id="GO:0045892">
    <property type="term" value="P:negative regulation of DNA-templated transcription"/>
    <property type="evidence" value="ECO:0007669"/>
    <property type="project" value="TreeGrafter"/>
</dbReference>
<evidence type="ECO:0000256" key="5">
    <source>
        <dbReference type="ARBA" id="ARBA00023004"/>
    </source>
</evidence>
<feature type="binding site" evidence="11">
    <location>
        <position position="12"/>
    </location>
    <ligand>
        <name>[4Fe-4S] cluster</name>
        <dbReference type="ChEBI" id="CHEBI:49883"/>
    </ligand>
</feature>
<comment type="PTM">
    <text evidence="11">Upon Fe-S cluster removal intramolecular disulfide bonds are formed.</text>
</comment>
<accession>A0A931AJI8</accession>
<keyword evidence="4 11" id="KW-0479">Metal-binding</keyword>
<keyword evidence="8 11" id="KW-0238">DNA-binding</keyword>
<keyword evidence="5 11" id="KW-0408">Iron</keyword>
<keyword evidence="15" id="KW-1185">Reference proteome</keyword>
<dbReference type="GO" id="GO:0035731">
    <property type="term" value="F:dinitrosyl-iron complex binding"/>
    <property type="evidence" value="ECO:0007669"/>
    <property type="project" value="UniProtKB-UniRule"/>
</dbReference>